<feature type="domain" description="HTH hxlR-type" evidence="4">
    <location>
        <begin position="11"/>
        <end position="115"/>
    </location>
</feature>
<dbReference type="AlphaFoldDB" id="A0AA49GJT5"/>
<dbReference type="PROSITE" id="PS51118">
    <property type="entry name" value="HTH_HXLR"/>
    <property type="match status" value="1"/>
</dbReference>
<keyword evidence="3" id="KW-0804">Transcription</keyword>
<dbReference type="Gene3D" id="1.10.10.10">
    <property type="entry name" value="Winged helix-like DNA-binding domain superfamily/Winged helix DNA-binding domain"/>
    <property type="match status" value="1"/>
</dbReference>
<dbReference type="InterPro" id="IPR002577">
    <property type="entry name" value="HTH_HxlR"/>
</dbReference>
<accession>A0AA49GJT5</accession>
<evidence type="ECO:0000256" key="3">
    <source>
        <dbReference type="ARBA" id="ARBA00023163"/>
    </source>
</evidence>
<name>A0AA49GJT5_9BACT</name>
<reference evidence="5" key="2">
    <citation type="journal article" date="2024" name="Antonie Van Leeuwenhoek">
        <title>Roseihalotalea indica gen. nov., sp. nov., a halophilic Bacteroidetes from mesopelagic Southwest Indian Ocean with higher carbohydrate metabolic potential.</title>
        <authorList>
            <person name="Chen B."/>
            <person name="Zhang M."/>
            <person name="Lin D."/>
            <person name="Ye J."/>
            <person name="Tang K."/>
        </authorList>
    </citation>
    <scope>NUCLEOTIDE SEQUENCE</scope>
    <source>
        <strain evidence="5">TK19036</strain>
    </source>
</reference>
<proteinExistence type="predicted"/>
<evidence type="ECO:0000313" key="5">
    <source>
        <dbReference type="EMBL" id="WKN35016.1"/>
    </source>
</evidence>
<evidence type="ECO:0000256" key="2">
    <source>
        <dbReference type="ARBA" id="ARBA00023125"/>
    </source>
</evidence>
<dbReference type="Pfam" id="PF01638">
    <property type="entry name" value="HxlR"/>
    <property type="match status" value="1"/>
</dbReference>
<dbReference type="InterPro" id="IPR036388">
    <property type="entry name" value="WH-like_DNA-bd_sf"/>
</dbReference>
<organism evidence="5">
    <name type="scientific">Roseihalotalea indica</name>
    <dbReference type="NCBI Taxonomy" id="2867963"/>
    <lineage>
        <taxon>Bacteria</taxon>
        <taxon>Pseudomonadati</taxon>
        <taxon>Bacteroidota</taxon>
        <taxon>Cytophagia</taxon>
        <taxon>Cytophagales</taxon>
        <taxon>Catalimonadaceae</taxon>
        <taxon>Roseihalotalea</taxon>
    </lineage>
</organism>
<dbReference type="SUPFAM" id="SSF46785">
    <property type="entry name" value="Winged helix' DNA-binding domain"/>
    <property type="match status" value="1"/>
</dbReference>
<evidence type="ECO:0000256" key="1">
    <source>
        <dbReference type="ARBA" id="ARBA00023015"/>
    </source>
</evidence>
<reference evidence="5" key="1">
    <citation type="journal article" date="2023" name="Comput. Struct. Biotechnol. J.">
        <title>Discovery of a novel marine Bacteroidetes with a rich repertoire of carbohydrate-active enzymes.</title>
        <authorList>
            <person name="Chen B."/>
            <person name="Liu G."/>
            <person name="Chen Q."/>
            <person name="Wang H."/>
            <person name="Liu L."/>
            <person name="Tang K."/>
        </authorList>
    </citation>
    <scope>NUCLEOTIDE SEQUENCE</scope>
    <source>
        <strain evidence="5">TK19036</strain>
    </source>
</reference>
<dbReference type="EMBL" id="CP120682">
    <property type="protein sequence ID" value="WKN35016.1"/>
    <property type="molecule type" value="Genomic_DNA"/>
</dbReference>
<keyword evidence="1" id="KW-0805">Transcription regulation</keyword>
<protein>
    <submittedName>
        <fullName evidence="5">Helix-turn-helix domain-containing protein</fullName>
    </submittedName>
</protein>
<sequence length="116" mass="13416">MKKSYFNGIQCPKEYVLALNDTLNVVTGKWKLAIVSTLLFEKKRFSEIQKTIPNITPRMLSKELKELEINGIVSRNVYDTTPVLVEYELTPSGKMLNEVIDKMVEWGIEHREKIIS</sequence>
<gene>
    <name evidence="5" type="ORF">K4G66_21805</name>
</gene>
<dbReference type="PANTHER" id="PTHR33204">
    <property type="entry name" value="TRANSCRIPTIONAL REGULATOR, MARR FAMILY"/>
    <property type="match status" value="1"/>
</dbReference>
<dbReference type="GO" id="GO:0003677">
    <property type="term" value="F:DNA binding"/>
    <property type="evidence" value="ECO:0007669"/>
    <property type="project" value="UniProtKB-KW"/>
</dbReference>
<dbReference type="InterPro" id="IPR036390">
    <property type="entry name" value="WH_DNA-bd_sf"/>
</dbReference>
<evidence type="ECO:0000259" key="4">
    <source>
        <dbReference type="PROSITE" id="PS51118"/>
    </source>
</evidence>
<keyword evidence="2" id="KW-0238">DNA-binding</keyword>